<dbReference type="EMBL" id="NOII01000003">
    <property type="protein sequence ID" value="OYD57666.1"/>
    <property type="molecule type" value="Genomic_DNA"/>
</dbReference>
<sequence length="144" mass="15955">MKQRARPNLCPASSPPESCSCIYPRNKEPFFPVPPSQPEVITDEISGTIQQPSDGRPVQYWRWLDRENLPAASLTITSQCLSVMDVYVDTTGNGQSDMLVFTISQYGQSRSATLPCIAALEIVCSGHTELCSGRYGLSIHYIKR</sequence>
<gene>
    <name evidence="2" type="ORF">CGZ90_13455</name>
</gene>
<dbReference type="RefSeq" id="WP_094253017.1">
    <property type="nucleotide sequence ID" value="NZ_JBHLXL010000001.1"/>
</dbReference>
<evidence type="ECO:0000259" key="1">
    <source>
        <dbReference type="Pfam" id="PF13157"/>
    </source>
</evidence>
<accession>A0A235F8N1</accession>
<dbReference type="Pfam" id="PF13157">
    <property type="entry name" value="Enas"/>
    <property type="match status" value="1"/>
</dbReference>
<feature type="domain" description="Endospore appendages core" evidence="1">
    <location>
        <begin position="37"/>
        <end position="141"/>
    </location>
</feature>
<evidence type="ECO:0000313" key="2">
    <source>
        <dbReference type="EMBL" id="OYD57666.1"/>
    </source>
</evidence>
<reference evidence="2 3" key="1">
    <citation type="submission" date="2017-07" db="EMBL/GenBank/DDBJ databases">
        <title>Fictibacillus sp. nov. GDSW-R2A3 Genome sequencing and assembly.</title>
        <authorList>
            <person name="Mayilraj S."/>
        </authorList>
    </citation>
    <scope>NUCLEOTIDE SEQUENCE [LARGE SCALE GENOMIC DNA]</scope>
    <source>
        <strain evidence="2 3">GDSW-R2A3</strain>
    </source>
</reference>
<comment type="caution">
    <text evidence="2">The sequence shown here is derived from an EMBL/GenBank/DDBJ whole genome shotgun (WGS) entry which is preliminary data.</text>
</comment>
<organism evidence="2 3">
    <name type="scientific">Fictibacillus aquaticus</name>
    <dbReference type="NCBI Taxonomy" id="2021314"/>
    <lineage>
        <taxon>Bacteria</taxon>
        <taxon>Bacillati</taxon>
        <taxon>Bacillota</taxon>
        <taxon>Bacilli</taxon>
        <taxon>Bacillales</taxon>
        <taxon>Fictibacillaceae</taxon>
        <taxon>Fictibacillus</taxon>
    </lineage>
</organism>
<evidence type="ECO:0000313" key="3">
    <source>
        <dbReference type="Proteomes" id="UP000215059"/>
    </source>
</evidence>
<keyword evidence="3" id="KW-1185">Reference proteome</keyword>
<protein>
    <recommendedName>
        <fullName evidence="1">Endospore appendages core domain-containing protein</fullName>
    </recommendedName>
</protein>
<name>A0A235F8N1_9BACL</name>
<dbReference type="AlphaFoldDB" id="A0A235F8N1"/>
<proteinExistence type="predicted"/>
<dbReference type="Proteomes" id="UP000215059">
    <property type="component" value="Unassembled WGS sequence"/>
</dbReference>
<dbReference type="OrthoDB" id="2680078at2"/>
<dbReference type="InterPro" id="IPR025055">
    <property type="entry name" value="Ena_core"/>
</dbReference>